<gene>
    <name evidence="2" type="ORF">E4U91_37235</name>
</gene>
<keyword evidence="3" id="KW-1185">Reference proteome</keyword>
<reference evidence="2 3" key="1">
    <citation type="submission" date="2019-04" db="EMBL/GenBank/DDBJ databases">
        <title>Streptomyces lasaliensis sp. nov., an Actinomycete isolated from soil which produces the polyether antibiotic lasalocid.</title>
        <authorList>
            <person name="Erwin G."/>
            <person name="Haber C."/>
        </authorList>
    </citation>
    <scope>NUCLEOTIDE SEQUENCE [LARGE SCALE GENOMIC DNA]</scope>
    <source>
        <strain evidence="2 3">X-537</strain>
    </source>
</reference>
<organism evidence="2 3">
    <name type="scientific">Streptomyces lasalocidi</name>
    <name type="common">Streptomyces lasaliensis</name>
    <dbReference type="NCBI Taxonomy" id="324833"/>
    <lineage>
        <taxon>Bacteria</taxon>
        <taxon>Bacillati</taxon>
        <taxon>Actinomycetota</taxon>
        <taxon>Actinomycetes</taxon>
        <taxon>Kitasatosporales</taxon>
        <taxon>Streptomycetaceae</taxon>
        <taxon>Streptomyces</taxon>
    </lineage>
</organism>
<protein>
    <submittedName>
        <fullName evidence="2">Uncharacterized protein</fullName>
    </submittedName>
</protein>
<dbReference type="AlphaFoldDB" id="A0A4U5W5X9"/>
<evidence type="ECO:0000256" key="1">
    <source>
        <dbReference type="SAM" id="MobiDB-lite"/>
    </source>
</evidence>
<evidence type="ECO:0000313" key="2">
    <source>
        <dbReference type="EMBL" id="TKS96321.1"/>
    </source>
</evidence>
<sequence length="111" mass="12861">MSTATEPEPARPWRPEDGPRPTVWTWPRTDRPALWVRSHGAERYAPILALQEWADGTLYYQVEIDPHGDRRVGMRLYRWPQPGLRMACVSRSRPARGVDESWQGAMPHRTA</sequence>
<name>A0A4U5W5X9_STRLS</name>
<dbReference type="RefSeq" id="WP_137311419.1">
    <property type="nucleotide sequence ID" value="NZ_SZNQ01000003.1"/>
</dbReference>
<accession>A0A4U5W5X9</accession>
<dbReference type="Proteomes" id="UP000305929">
    <property type="component" value="Unassembled WGS sequence"/>
</dbReference>
<dbReference type="EMBL" id="SZNQ01000003">
    <property type="protein sequence ID" value="TKS96321.1"/>
    <property type="molecule type" value="Genomic_DNA"/>
</dbReference>
<feature type="region of interest" description="Disordered" evidence="1">
    <location>
        <begin position="1"/>
        <end position="24"/>
    </location>
</feature>
<feature type="region of interest" description="Disordered" evidence="1">
    <location>
        <begin position="90"/>
        <end position="111"/>
    </location>
</feature>
<dbReference type="OrthoDB" id="4229519at2"/>
<feature type="compositionally biased region" description="Basic and acidic residues" evidence="1">
    <location>
        <begin position="8"/>
        <end position="19"/>
    </location>
</feature>
<evidence type="ECO:0000313" key="3">
    <source>
        <dbReference type="Proteomes" id="UP000305929"/>
    </source>
</evidence>
<comment type="caution">
    <text evidence="2">The sequence shown here is derived from an EMBL/GenBank/DDBJ whole genome shotgun (WGS) entry which is preliminary data.</text>
</comment>
<proteinExistence type="predicted"/>